<keyword evidence="3" id="KW-1185">Reference proteome</keyword>
<dbReference type="GO" id="GO:0003964">
    <property type="term" value="F:RNA-directed DNA polymerase activity"/>
    <property type="evidence" value="ECO:0007669"/>
    <property type="project" value="UniProtKB-KW"/>
</dbReference>
<dbReference type="Pfam" id="PF00078">
    <property type="entry name" value="RVT_1"/>
    <property type="match status" value="1"/>
</dbReference>
<protein>
    <submittedName>
        <fullName evidence="2">RNA-directed DNA polymerase from mobile element jockey</fullName>
    </submittedName>
</protein>
<accession>A0A1C7NLL8</accession>
<dbReference type="PANTHER" id="PTHR47027:SF20">
    <property type="entry name" value="REVERSE TRANSCRIPTASE-LIKE PROTEIN WITH RNA-DIRECTED DNA POLYMERASE DOMAIN"/>
    <property type="match status" value="1"/>
</dbReference>
<dbReference type="PANTHER" id="PTHR47027">
    <property type="entry name" value="REVERSE TRANSCRIPTASE DOMAIN-CONTAINING PROTEIN"/>
    <property type="match status" value="1"/>
</dbReference>
<sequence>MLKSLFDDVQVQVINDNFQSFLFSPTIGVLQGSILSPHLYSIYINTLPQLLRSDTPLTSSLPLTSINCLLFADDVALLADPDQMQHLLNKAEQHSLLTGYRWSPSKCAIISSPSSPSVTYKLYDTPIPAVDTFKYLGVQFNHRGIDTQLFINYTKDKVQKSMYRLHNIGARSNGFSPLLSMQVYRQFIRPQIEYGLCITNINNTNMPALERMQDNCLRLIVGGHSTSSVKALRVMLNLPTMVERWYVLNTKYNLRLKRLPHESLIFQIQNTNSRYSHLSLISKKNPIYNSFIGDTSTKPDHTVLKQILSSFRSQALINSSEKMIQACRHDLSIDPILFLPMTRKEQRRLLRWRMNWLPGRKSDRYCGGEMSRYHLLTCPAIPPSY</sequence>
<dbReference type="STRING" id="101091.A0A1C7NLL8"/>
<dbReference type="InterPro" id="IPR043502">
    <property type="entry name" value="DNA/RNA_pol_sf"/>
</dbReference>
<evidence type="ECO:0000259" key="1">
    <source>
        <dbReference type="PROSITE" id="PS50878"/>
    </source>
</evidence>
<dbReference type="Proteomes" id="UP000093000">
    <property type="component" value="Unassembled WGS sequence"/>
</dbReference>
<dbReference type="InterPro" id="IPR000477">
    <property type="entry name" value="RT_dom"/>
</dbReference>
<dbReference type="OrthoDB" id="2284923at2759"/>
<keyword evidence="2" id="KW-0695">RNA-directed DNA polymerase</keyword>
<comment type="caution">
    <text evidence="2">The sequence shown here is derived from an EMBL/GenBank/DDBJ whole genome shotgun (WGS) entry which is preliminary data.</text>
</comment>
<dbReference type="PROSITE" id="PS50878">
    <property type="entry name" value="RT_POL"/>
    <property type="match status" value="1"/>
</dbReference>
<evidence type="ECO:0000313" key="2">
    <source>
        <dbReference type="EMBL" id="OBZ89992.1"/>
    </source>
</evidence>
<evidence type="ECO:0000313" key="3">
    <source>
        <dbReference type="Proteomes" id="UP000093000"/>
    </source>
</evidence>
<keyword evidence="2" id="KW-0548">Nucleotidyltransferase</keyword>
<dbReference type="AlphaFoldDB" id="A0A1C7NLL8"/>
<proteinExistence type="predicted"/>
<name>A0A1C7NLL8_9FUNG</name>
<feature type="domain" description="Reverse transcriptase" evidence="1">
    <location>
        <begin position="1"/>
        <end position="140"/>
    </location>
</feature>
<organism evidence="2 3">
    <name type="scientific">Choanephora cucurbitarum</name>
    <dbReference type="NCBI Taxonomy" id="101091"/>
    <lineage>
        <taxon>Eukaryota</taxon>
        <taxon>Fungi</taxon>
        <taxon>Fungi incertae sedis</taxon>
        <taxon>Mucoromycota</taxon>
        <taxon>Mucoromycotina</taxon>
        <taxon>Mucoromycetes</taxon>
        <taxon>Mucorales</taxon>
        <taxon>Mucorineae</taxon>
        <taxon>Choanephoraceae</taxon>
        <taxon>Choanephoroideae</taxon>
        <taxon>Choanephora</taxon>
    </lineage>
</organism>
<gene>
    <name evidence="2" type="primary">pol_12</name>
    <name evidence="2" type="ORF">A0J61_01977</name>
</gene>
<dbReference type="SUPFAM" id="SSF56672">
    <property type="entry name" value="DNA/RNA polymerases"/>
    <property type="match status" value="1"/>
</dbReference>
<dbReference type="EMBL" id="LUGH01000069">
    <property type="protein sequence ID" value="OBZ89992.1"/>
    <property type="molecule type" value="Genomic_DNA"/>
</dbReference>
<reference evidence="2 3" key="1">
    <citation type="submission" date="2016-03" db="EMBL/GenBank/DDBJ databases">
        <title>Choanephora cucurbitarum.</title>
        <authorList>
            <person name="Min B."/>
            <person name="Park H."/>
            <person name="Park J.-H."/>
            <person name="Shin H.-D."/>
            <person name="Choi I.-G."/>
        </authorList>
    </citation>
    <scope>NUCLEOTIDE SEQUENCE [LARGE SCALE GENOMIC DNA]</scope>
    <source>
        <strain evidence="2 3">KUS-F28377</strain>
    </source>
</reference>
<dbReference type="InParanoid" id="A0A1C7NLL8"/>
<keyword evidence="2" id="KW-0808">Transferase</keyword>